<evidence type="ECO:0008006" key="3">
    <source>
        <dbReference type="Google" id="ProtNLM"/>
    </source>
</evidence>
<accession>A0ABP0LQ92</accession>
<gene>
    <name evidence="1" type="ORF">CCMP2556_LOCUS21689</name>
</gene>
<sequence length="114" mass="11956">MVPLRNFLCLGFAFLLSGCLCLSLSLLVLDFLHLGFLSSLQQLSCVGAASSVHSGLGFPLPALKLASLGALPLPQSTLCPDSLLLFSGKICCDLLPAILDISHIDFPTVLRASS</sequence>
<evidence type="ECO:0000313" key="2">
    <source>
        <dbReference type="Proteomes" id="UP001642484"/>
    </source>
</evidence>
<evidence type="ECO:0000313" key="1">
    <source>
        <dbReference type="EMBL" id="CAK9040209.1"/>
    </source>
</evidence>
<proteinExistence type="predicted"/>
<name>A0ABP0LQ92_9DINO</name>
<keyword evidence="2" id="KW-1185">Reference proteome</keyword>
<dbReference type="EMBL" id="CAXAMN010013236">
    <property type="protein sequence ID" value="CAK9040209.1"/>
    <property type="molecule type" value="Genomic_DNA"/>
</dbReference>
<organism evidence="1 2">
    <name type="scientific">Durusdinium trenchii</name>
    <dbReference type="NCBI Taxonomy" id="1381693"/>
    <lineage>
        <taxon>Eukaryota</taxon>
        <taxon>Sar</taxon>
        <taxon>Alveolata</taxon>
        <taxon>Dinophyceae</taxon>
        <taxon>Suessiales</taxon>
        <taxon>Symbiodiniaceae</taxon>
        <taxon>Durusdinium</taxon>
    </lineage>
</organism>
<dbReference type="PROSITE" id="PS51257">
    <property type="entry name" value="PROKAR_LIPOPROTEIN"/>
    <property type="match status" value="1"/>
</dbReference>
<comment type="caution">
    <text evidence="1">The sequence shown here is derived from an EMBL/GenBank/DDBJ whole genome shotgun (WGS) entry which is preliminary data.</text>
</comment>
<dbReference type="Proteomes" id="UP001642484">
    <property type="component" value="Unassembled WGS sequence"/>
</dbReference>
<reference evidence="1 2" key="1">
    <citation type="submission" date="2024-02" db="EMBL/GenBank/DDBJ databases">
        <authorList>
            <person name="Chen Y."/>
            <person name="Shah S."/>
            <person name="Dougan E. K."/>
            <person name="Thang M."/>
            <person name="Chan C."/>
        </authorList>
    </citation>
    <scope>NUCLEOTIDE SEQUENCE [LARGE SCALE GENOMIC DNA]</scope>
</reference>
<protein>
    <recommendedName>
        <fullName evidence="3">Secreted protein</fullName>
    </recommendedName>
</protein>